<dbReference type="PIR" id="B90110">
    <property type="entry name" value="B90110"/>
</dbReference>
<dbReference type="InterPro" id="IPR051179">
    <property type="entry name" value="WD_repeat_multifunction"/>
</dbReference>
<evidence type="ECO:0000256" key="3">
    <source>
        <dbReference type="PROSITE-ProRule" id="PRU00221"/>
    </source>
</evidence>
<dbReference type="Pfam" id="PF00400">
    <property type="entry name" value="WD40"/>
    <property type="match status" value="1"/>
</dbReference>
<evidence type="ECO:0000313" key="4">
    <source>
        <dbReference type="EMBL" id="CAC27039.1"/>
    </source>
</evidence>
<feature type="repeat" description="WD" evidence="3">
    <location>
        <begin position="315"/>
        <end position="347"/>
    </location>
</feature>
<sequence length="469" mass="56106">MKYNKNITRNFMCINDFDLKSIRLISFYKNKKSKNFIMTIQEYLNVLKIYFINIKISSNLRAIIFKLSYIKKNFVLNYFIISKFLIYNFVREDCIEIIPAIKNHDALYNYFIYGYYKLLKYLFICKNKKYNLEKKKTLKKKKEIYENKSYKNFKGKKKKYIYFFNGKTEYQSFFKNEALVCKKLNIKVLKNKSIRCMDISLNQRFIVYGDDIGNFYKIDKYKTDNYCFNRISTSDEIFNLVRFSKNSDLLASSTFSGKIFLWSINNSILHKNFATDNNLTSDIEFCEKDPIFFSCGENSLVYMWNCDRDYYIHMFKGHSKRINCINIHPSQDYFATCSYDKTIKFWDKRISKPVGNIILENLVIKSIKFTKDGNFLCFPDSSGQINFWDIRKDKNLNRISNIKKKKNISHLEFNKFGNFLFYCIQDSNIIINSYSNGKYHSIGKDIRVNNELLVLKYLNYNTLFLASYT</sequence>
<dbReference type="GO" id="GO:0000428">
    <property type="term" value="C:DNA-directed RNA polymerase complex"/>
    <property type="evidence" value="ECO:0007669"/>
    <property type="project" value="UniProtKB-KW"/>
</dbReference>
<dbReference type="PANTHER" id="PTHR19857:SF8">
    <property type="entry name" value="ANGIO-ASSOCIATED MIGRATORY CELL PROTEIN"/>
    <property type="match status" value="1"/>
</dbReference>
<organism evidence="4 5">
    <name type="scientific">Guillardia theta</name>
    <name type="common">Cryptophyte</name>
    <name type="synonym">Cryptomonas phi</name>
    <dbReference type="NCBI Taxonomy" id="55529"/>
    <lineage>
        <taxon>Eukaryota</taxon>
        <taxon>Cryptophyceae</taxon>
        <taxon>Pyrenomonadales</taxon>
        <taxon>Geminigeraceae</taxon>
        <taxon>Guillardia</taxon>
    </lineage>
</organism>
<dbReference type="PROSITE" id="PS50294">
    <property type="entry name" value="WD_REPEATS_REGION"/>
    <property type="match status" value="1"/>
</dbReference>
<dbReference type="EMBL" id="AJ010592">
    <property type="protein sequence ID" value="CAC27039.1"/>
    <property type="molecule type" value="Genomic_DNA"/>
</dbReference>
<dbReference type="Proteomes" id="UP000242167">
    <property type="component" value="Nucleomorph 2"/>
</dbReference>
<name>Q9AW32_GUITH</name>
<dbReference type="SUPFAM" id="SSF50978">
    <property type="entry name" value="WD40 repeat-like"/>
    <property type="match status" value="1"/>
</dbReference>
<accession>Q9AW32</accession>
<dbReference type="RefSeq" id="XP_001713255.1">
    <property type="nucleotide sequence ID" value="XM_001713203.1"/>
</dbReference>
<evidence type="ECO:0000313" key="5">
    <source>
        <dbReference type="Proteomes" id="UP000242167"/>
    </source>
</evidence>
<dbReference type="SMART" id="SM00320">
    <property type="entry name" value="WD40"/>
    <property type="match status" value="5"/>
</dbReference>
<gene>
    <name evidence="4" type="primary">taf90</name>
</gene>
<dbReference type="AlphaFoldDB" id="Q9AW32"/>
<dbReference type="GeneID" id="857547"/>
<dbReference type="Gene3D" id="2.130.10.10">
    <property type="entry name" value="YVTN repeat-like/Quinoprotein amine dehydrogenase"/>
    <property type="match status" value="1"/>
</dbReference>
<keyword evidence="2" id="KW-0677">Repeat</keyword>
<keyword evidence="1 3" id="KW-0853">WD repeat</keyword>
<dbReference type="InterPro" id="IPR015943">
    <property type="entry name" value="WD40/YVTN_repeat-like_dom_sf"/>
</dbReference>
<evidence type="ECO:0000256" key="2">
    <source>
        <dbReference type="ARBA" id="ARBA00022737"/>
    </source>
</evidence>
<evidence type="ECO:0000256" key="1">
    <source>
        <dbReference type="ARBA" id="ARBA00022574"/>
    </source>
</evidence>
<dbReference type="PANTHER" id="PTHR19857">
    <property type="entry name" value="MITOCHONDRIAL DIVISION PROTEIN 1-RELATED"/>
    <property type="match status" value="1"/>
</dbReference>
<dbReference type="InterPro" id="IPR036322">
    <property type="entry name" value="WD40_repeat_dom_sf"/>
</dbReference>
<proteinExistence type="predicted"/>
<dbReference type="PROSITE" id="PS50082">
    <property type="entry name" value="WD_REPEATS_2"/>
    <property type="match status" value="1"/>
</dbReference>
<reference evidence="4 5" key="1">
    <citation type="journal article" date="2001" name="Nature">
        <title>The highly reduced genome of an enslaved algal nucleus.</title>
        <authorList>
            <person name="Douglas S."/>
            <person name="Zauner S."/>
            <person name="Fraunholz M."/>
            <person name="Beaton M."/>
            <person name="Penny S."/>
            <person name="Deng L."/>
            <person name="Wu X."/>
            <person name="Reith M."/>
            <person name="Cavalier-Smith T."/>
            <person name="Maier U."/>
        </authorList>
    </citation>
    <scope>NUCLEOTIDE SEQUENCE [LARGE SCALE GENOMIC DNA]</scope>
</reference>
<protein>
    <submittedName>
        <fullName evidence="4">TATA box-binding protein-associated factor chain TAFII 90</fullName>
    </submittedName>
</protein>
<dbReference type="InterPro" id="IPR001680">
    <property type="entry name" value="WD40_rpt"/>
</dbReference>